<comment type="caution">
    <text evidence="1">The sequence shown here is derived from an EMBL/GenBank/DDBJ whole genome shotgun (WGS) entry which is preliminary data.</text>
</comment>
<gene>
    <name evidence="1" type="ORF">Vadar_011146</name>
</gene>
<proteinExistence type="predicted"/>
<name>A0ACB7YD53_9ERIC</name>
<organism evidence="1 2">
    <name type="scientific">Vaccinium darrowii</name>
    <dbReference type="NCBI Taxonomy" id="229202"/>
    <lineage>
        <taxon>Eukaryota</taxon>
        <taxon>Viridiplantae</taxon>
        <taxon>Streptophyta</taxon>
        <taxon>Embryophyta</taxon>
        <taxon>Tracheophyta</taxon>
        <taxon>Spermatophyta</taxon>
        <taxon>Magnoliopsida</taxon>
        <taxon>eudicotyledons</taxon>
        <taxon>Gunneridae</taxon>
        <taxon>Pentapetalae</taxon>
        <taxon>asterids</taxon>
        <taxon>Ericales</taxon>
        <taxon>Ericaceae</taxon>
        <taxon>Vaccinioideae</taxon>
        <taxon>Vaccinieae</taxon>
        <taxon>Vaccinium</taxon>
    </lineage>
</organism>
<dbReference type="EMBL" id="CM037158">
    <property type="protein sequence ID" value="KAH7851406.1"/>
    <property type="molecule type" value="Genomic_DNA"/>
</dbReference>
<reference evidence="1 2" key="1">
    <citation type="journal article" date="2021" name="Hortic Res">
        <title>High-quality reference genome and annotation aids understanding of berry development for evergreen blueberry (Vaccinium darrowii).</title>
        <authorList>
            <person name="Yu J."/>
            <person name="Hulse-Kemp A.M."/>
            <person name="Babiker E."/>
            <person name="Staton M."/>
        </authorList>
    </citation>
    <scope>NUCLEOTIDE SEQUENCE [LARGE SCALE GENOMIC DNA]</scope>
    <source>
        <strain evidence="2">cv. NJ 8807/NJ 8810</strain>
        <tissue evidence="1">Young leaf</tissue>
    </source>
</reference>
<keyword evidence="2" id="KW-1185">Reference proteome</keyword>
<dbReference type="Proteomes" id="UP000828048">
    <property type="component" value="Chromosome 8"/>
</dbReference>
<evidence type="ECO:0000313" key="1">
    <source>
        <dbReference type="EMBL" id="KAH7851406.1"/>
    </source>
</evidence>
<protein>
    <submittedName>
        <fullName evidence="1">Uncharacterized protein</fullName>
    </submittedName>
</protein>
<accession>A0ACB7YD53</accession>
<evidence type="ECO:0000313" key="2">
    <source>
        <dbReference type="Proteomes" id="UP000828048"/>
    </source>
</evidence>
<sequence length="317" mass="35239">MTTKAFPIFCLCIFLSLVALPLHSYANGSKPNAEKPSPFEFIKHLEGCHKGENVKGLQQLKAYLEKFGYLNYNNQSRNQSHVSDDDFDDLLEAAIKTYQLNYHLKPTGTLDAKTASQMMKPRCGVADIINGTNQMRGGNKRPDHAHDALHTVSHFTFFRNSPKWPSFQLTYAFLPGTESTNPNAISAVTRAFDKWASQTPFTFSRSQDLQSANLKIRFQRGNHGDGDPFDGPGGTLAHAFRPTIGWFHYDVDERWTVGRVPGAIDLETVALHEIGHLLGLGHSSIPQALMYPEINPGTTKGLHGDDIQGIKVLYNIA</sequence>